<feature type="region of interest" description="Disordered" evidence="1">
    <location>
        <begin position="73"/>
        <end position="97"/>
    </location>
</feature>
<feature type="region of interest" description="Disordered" evidence="1">
    <location>
        <begin position="138"/>
        <end position="214"/>
    </location>
</feature>
<dbReference type="AlphaFoldDB" id="A0A1E7F5M7"/>
<organism evidence="2 3">
    <name type="scientific">Fragilariopsis cylindrus CCMP1102</name>
    <dbReference type="NCBI Taxonomy" id="635003"/>
    <lineage>
        <taxon>Eukaryota</taxon>
        <taxon>Sar</taxon>
        <taxon>Stramenopiles</taxon>
        <taxon>Ochrophyta</taxon>
        <taxon>Bacillariophyta</taxon>
        <taxon>Bacillariophyceae</taxon>
        <taxon>Bacillariophycidae</taxon>
        <taxon>Bacillariales</taxon>
        <taxon>Bacillariaceae</taxon>
        <taxon>Fragilariopsis</taxon>
    </lineage>
</organism>
<reference evidence="2 3" key="1">
    <citation type="submission" date="2016-09" db="EMBL/GenBank/DDBJ databases">
        <title>Extensive genetic diversity and differential bi-allelic expression allows diatom success in the polar Southern Ocean.</title>
        <authorList>
            <consortium name="DOE Joint Genome Institute"/>
            <person name="Mock T."/>
            <person name="Otillar R.P."/>
            <person name="Strauss J."/>
            <person name="Dupont C."/>
            <person name="Frickenhaus S."/>
            <person name="Maumus F."/>
            <person name="Mcmullan M."/>
            <person name="Sanges R."/>
            <person name="Schmutz J."/>
            <person name="Toseland A."/>
            <person name="Valas R."/>
            <person name="Veluchamy A."/>
            <person name="Ward B.J."/>
            <person name="Allen A."/>
            <person name="Barry K."/>
            <person name="Falciatore A."/>
            <person name="Ferrante M."/>
            <person name="Fortunato A.E."/>
            <person name="Gloeckner G."/>
            <person name="Gruber A."/>
            <person name="Hipkin R."/>
            <person name="Janech M."/>
            <person name="Kroth P."/>
            <person name="Leese F."/>
            <person name="Lindquist E."/>
            <person name="Lyon B.R."/>
            <person name="Martin J."/>
            <person name="Mayer C."/>
            <person name="Parker M."/>
            <person name="Quesneville H."/>
            <person name="Raymond J."/>
            <person name="Uhlig C."/>
            <person name="Valentin K.U."/>
            <person name="Worden A.Z."/>
            <person name="Armbrust E.V."/>
            <person name="Bowler C."/>
            <person name="Green B."/>
            <person name="Moulton V."/>
            <person name="Van Oosterhout C."/>
            <person name="Grigoriev I."/>
        </authorList>
    </citation>
    <scope>NUCLEOTIDE SEQUENCE [LARGE SCALE GENOMIC DNA]</scope>
    <source>
        <strain evidence="2 3">CCMP1102</strain>
    </source>
</reference>
<feature type="compositionally biased region" description="Basic and acidic residues" evidence="1">
    <location>
        <begin position="73"/>
        <end position="88"/>
    </location>
</feature>
<feature type="compositionally biased region" description="Basic and acidic residues" evidence="1">
    <location>
        <begin position="159"/>
        <end position="168"/>
    </location>
</feature>
<dbReference type="Proteomes" id="UP000095751">
    <property type="component" value="Unassembled WGS sequence"/>
</dbReference>
<dbReference type="EMBL" id="KV784361">
    <property type="protein sequence ID" value="OEU13472.1"/>
    <property type="molecule type" value="Genomic_DNA"/>
</dbReference>
<sequence length="289" mass="32032">MVQIDRNDILSSRLRGFPCKNSKKNDLSRLISAKNRFQISSDSSRFLIPSSLLNNSKTIDDQRDEMKLTKKTRTENINKTHEMSEKQKHSATSSNSMRSGVYFNNCEIFNEMHPSQVHYKVHHATNVTNLPMGKPLARPPFLGLKKPPPVTDSDSAEESESKKVEGSHKRERGQTSSSDTDGGDEENLEDDDPSKRCRMDGIVPQSNKKKLSSEETSSLEAALALTLFSGTTTTTTTKGNSTIPAPQNNRRSVSPTPTLSGQQTMMPPPPFSFFQATSSKRALLSLGQQ</sequence>
<keyword evidence="3" id="KW-1185">Reference proteome</keyword>
<accession>A0A1E7F5M7</accession>
<name>A0A1E7F5M7_9STRA</name>
<feature type="compositionally biased region" description="Acidic residues" evidence="1">
    <location>
        <begin position="181"/>
        <end position="192"/>
    </location>
</feature>
<proteinExistence type="predicted"/>
<feature type="compositionally biased region" description="Polar residues" evidence="1">
    <location>
        <begin position="238"/>
        <end position="265"/>
    </location>
</feature>
<evidence type="ECO:0000313" key="2">
    <source>
        <dbReference type="EMBL" id="OEU13472.1"/>
    </source>
</evidence>
<gene>
    <name evidence="2" type="ORF">FRACYDRAFT_241806</name>
</gene>
<dbReference type="KEGG" id="fcy:FRACYDRAFT_241806"/>
<evidence type="ECO:0000313" key="3">
    <source>
        <dbReference type="Proteomes" id="UP000095751"/>
    </source>
</evidence>
<dbReference type="InParanoid" id="A0A1E7F5M7"/>
<evidence type="ECO:0000256" key="1">
    <source>
        <dbReference type="SAM" id="MobiDB-lite"/>
    </source>
</evidence>
<feature type="region of interest" description="Disordered" evidence="1">
    <location>
        <begin position="232"/>
        <end position="272"/>
    </location>
</feature>
<protein>
    <submittedName>
        <fullName evidence="2">Uncharacterized protein</fullName>
    </submittedName>
</protein>